<dbReference type="Proteomes" id="UP001497535">
    <property type="component" value="Unassembled WGS sequence"/>
</dbReference>
<name>A0ACB0Y5A1_MELEN</name>
<gene>
    <name evidence="1" type="ORF">MENTE1834_LOCUS7971</name>
</gene>
<evidence type="ECO:0000313" key="1">
    <source>
        <dbReference type="EMBL" id="CAK5032829.1"/>
    </source>
</evidence>
<evidence type="ECO:0000313" key="2">
    <source>
        <dbReference type="Proteomes" id="UP001497535"/>
    </source>
</evidence>
<comment type="caution">
    <text evidence="1">The sequence shown here is derived from an EMBL/GenBank/DDBJ whole genome shotgun (WGS) entry which is preliminary data.</text>
</comment>
<accession>A0ACB0Y5A1</accession>
<organism evidence="1 2">
    <name type="scientific">Meloidogyne enterolobii</name>
    <name type="common">Root-knot nematode worm</name>
    <name type="synonym">Meloidogyne mayaguensis</name>
    <dbReference type="NCBI Taxonomy" id="390850"/>
    <lineage>
        <taxon>Eukaryota</taxon>
        <taxon>Metazoa</taxon>
        <taxon>Ecdysozoa</taxon>
        <taxon>Nematoda</taxon>
        <taxon>Chromadorea</taxon>
        <taxon>Rhabditida</taxon>
        <taxon>Tylenchina</taxon>
        <taxon>Tylenchomorpha</taxon>
        <taxon>Tylenchoidea</taxon>
        <taxon>Meloidogynidae</taxon>
        <taxon>Meloidogyninae</taxon>
        <taxon>Meloidogyne</taxon>
    </lineage>
</organism>
<reference evidence="1" key="1">
    <citation type="submission" date="2023-11" db="EMBL/GenBank/DDBJ databases">
        <authorList>
            <person name="Poullet M."/>
        </authorList>
    </citation>
    <scope>NUCLEOTIDE SEQUENCE</scope>
    <source>
        <strain evidence="1">E1834</strain>
    </source>
</reference>
<keyword evidence="2" id="KW-1185">Reference proteome</keyword>
<dbReference type="EMBL" id="CAVMJV010000006">
    <property type="protein sequence ID" value="CAK5032829.1"/>
    <property type="molecule type" value="Genomic_DNA"/>
</dbReference>
<protein>
    <submittedName>
        <fullName evidence="1">Uncharacterized protein</fullName>
    </submittedName>
</protein>
<proteinExistence type="predicted"/>
<sequence length="306" mass="33939">MSIEYCRQIAQPETIKILEKFVAAIKSVSDSKKINLTLIYDCKAGGDDLEKLEEVMIDLKHEIKKISDMQKELAKGNTILLITNSSGYQVLEAFYENVPILSLPYMVDQFYVAEALKIPHEIEIENSADGGKPINGGDHKHGQKMDGNGRSKSPVRGRSPAQSENGRSKSPVRGRSPAQSENGRSKSPIRGRSPAKGSSHARPSSLDKHGENHHLIVKQEVVRLAPTLSFNNMSKNIKKSGDNEAIEDIADIEAVLEELLDGSHKVKVNKVHEYLRQTLKKNNPKDIFLAKVNEALRNSNGENELD</sequence>